<organism evidence="1 2">
    <name type="scientific">Vitrella brassicaformis (strain CCMP3155)</name>
    <dbReference type="NCBI Taxonomy" id="1169540"/>
    <lineage>
        <taxon>Eukaryota</taxon>
        <taxon>Sar</taxon>
        <taxon>Alveolata</taxon>
        <taxon>Colpodellida</taxon>
        <taxon>Vitrellaceae</taxon>
        <taxon>Vitrella</taxon>
    </lineage>
</organism>
<dbReference type="AlphaFoldDB" id="A0A0G4EW02"/>
<name>A0A0G4EW02_VITBC</name>
<gene>
    <name evidence="1" type="ORF">Vbra_20900</name>
</gene>
<sequence length="90" mass="10218">MLTHRLVLPRSTKAMLKQHVTTKKMKKYRSAICDSRMTFCPLVVTCDGVWGHDGCQRVHLIAHMAHALWEKEGGRVGNLIASVYRPRACD</sequence>
<dbReference type="Proteomes" id="UP000041254">
    <property type="component" value="Unassembled WGS sequence"/>
</dbReference>
<proteinExistence type="predicted"/>
<evidence type="ECO:0000313" key="1">
    <source>
        <dbReference type="EMBL" id="CEM02277.1"/>
    </source>
</evidence>
<dbReference type="VEuPathDB" id="CryptoDB:Vbra_20900"/>
<evidence type="ECO:0000313" key="2">
    <source>
        <dbReference type="Proteomes" id="UP000041254"/>
    </source>
</evidence>
<dbReference type="EMBL" id="CDMY01000322">
    <property type="protein sequence ID" value="CEM02277.1"/>
    <property type="molecule type" value="Genomic_DNA"/>
</dbReference>
<dbReference type="InParanoid" id="A0A0G4EW02"/>
<protein>
    <submittedName>
        <fullName evidence="1">Uncharacterized protein</fullName>
    </submittedName>
</protein>
<reference evidence="1 2" key="1">
    <citation type="submission" date="2014-11" db="EMBL/GenBank/DDBJ databases">
        <authorList>
            <person name="Zhu J."/>
            <person name="Qi W."/>
            <person name="Song R."/>
        </authorList>
    </citation>
    <scope>NUCLEOTIDE SEQUENCE [LARGE SCALE GENOMIC DNA]</scope>
</reference>
<keyword evidence="2" id="KW-1185">Reference proteome</keyword>
<accession>A0A0G4EW02</accession>